<dbReference type="EMBL" id="UINC01079176">
    <property type="protein sequence ID" value="SVC20929.1"/>
    <property type="molecule type" value="Genomic_DNA"/>
</dbReference>
<gene>
    <name evidence="2" type="ORF">METZ01_LOCUS273783</name>
</gene>
<sequence length="64" mass="7488">MEQQTTNQESIPHHEQVEEYGSGHIQARHGRINSWLLVVYVIMFVWAIYYGYVYWGGLGPGLDY</sequence>
<proteinExistence type="predicted"/>
<protein>
    <submittedName>
        <fullName evidence="2">Uncharacterized protein</fullName>
    </submittedName>
</protein>
<evidence type="ECO:0000256" key="1">
    <source>
        <dbReference type="SAM" id="Phobius"/>
    </source>
</evidence>
<accession>A0A382K9Q1</accession>
<organism evidence="2">
    <name type="scientific">marine metagenome</name>
    <dbReference type="NCBI Taxonomy" id="408172"/>
    <lineage>
        <taxon>unclassified sequences</taxon>
        <taxon>metagenomes</taxon>
        <taxon>ecological metagenomes</taxon>
    </lineage>
</organism>
<keyword evidence="1" id="KW-0812">Transmembrane</keyword>
<feature type="transmembrane region" description="Helical" evidence="1">
    <location>
        <begin position="35"/>
        <end position="55"/>
    </location>
</feature>
<reference evidence="2" key="1">
    <citation type="submission" date="2018-05" db="EMBL/GenBank/DDBJ databases">
        <authorList>
            <person name="Lanie J.A."/>
            <person name="Ng W.-L."/>
            <person name="Kazmierczak K.M."/>
            <person name="Andrzejewski T.M."/>
            <person name="Davidsen T.M."/>
            <person name="Wayne K.J."/>
            <person name="Tettelin H."/>
            <person name="Glass J.I."/>
            <person name="Rusch D."/>
            <person name="Podicherti R."/>
            <person name="Tsui H.-C.T."/>
            <person name="Winkler M.E."/>
        </authorList>
    </citation>
    <scope>NUCLEOTIDE SEQUENCE</scope>
</reference>
<keyword evidence="1" id="KW-1133">Transmembrane helix</keyword>
<evidence type="ECO:0000313" key="2">
    <source>
        <dbReference type="EMBL" id="SVC20929.1"/>
    </source>
</evidence>
<name>A0A382K9Q1_9ZZZZ</name>
<dbReference type="AlphaFoldDB" id="A0A382K9Q1"/>
<keyword evidence="1" id="KW-0472">Membrane</keyword>